<keyword evidence="3" id="KW-1185">Reference proteome</keyword>
<dbReference type="Proteomes" id="UP000198657">
    <property type="component" value="Unassembled WGS sequence"/>
</dbReference>
<dbReference type="PANTHER" id="PTHR40112:SF1">
    <property type="entry name" value="H2HPP ISOMERASE"/>
    <property type="match status" value="1"/>
</dbReference>
<gene>
    <name evidence="2" type="ORF">SAMN04487942_0464</name>
</gene>
<dbReference type="EMBL" id="FODN01000001">
    <property type="protein sequence ID" value="SEN64406.1"/>
    <property type="molecule type" value="Genomic_DNA"/>
</dbReference>
<evidence type="ECO:0000313" key="2">
    <source>
        <dbReference type="EMBL" id="SEN64406.1"/>
    </source>
</evidence>
<reference evidence="3" key="1">
    <citation type="submission" date="2016-10" db="EMBL/GenBank/DDBJ databases">
        <authorList>
            <person name="Varghese N."/>
            <person name="Submissions S."/>
        </authorList>
    </citation>
    <scope>NUCLEOTIDE SEQUENCE [LARGE SCALE GENOMIC DNA]</scope>
    <source>
        <strain evidence="3">CGMCC 1.8704</strain>
    </source>
</reference>
<proteinExistence type="predicted"/>
<dbReference type="InterPro" id="IPR013096">
    <property type="entry name" value="Cupin_2"/>
</dbReference>
<protein>
    <submittedName>
        <fullName evidence="2">Cupin domain protein</fullName>
    </submittedName>
</protein>
<dbReference type="Gene3D" id="2.60.120.10">
    <property type="entry name" value="Jelly Rolls"/>
    <property type="match status" value="1"/>
</dbReference>
<feature type="domain" description="Cupin type-2" evidence="1">
    <location>
        <begin position="41"/>
        <end position="99"/>
    </location>
</feature>
<dbReference type="OrthoDB" id="9811153at2"/>
<dbReference type="InterPro" id="IPR011051">
    <property type="entry name" value="RmlC_Cupin_sf"/>
</dbReference>
<sequence length="115" mass="13185">MTVLANSTRFFKEEETQWEVVGEGVQRQIVGFDDRVMMVNVKFEKGAIGPLHNHHHTQVTHIADGTFEVTIEEEIRILKKGDSFYIPSNKIHGVVCLEEGILIDVFSPMREDFIK</sequence>
<dbReference type="AlphaFoldDB" id="A0A1H8I8N2"/>
<evidence type="ECO:0000259" key="1">
    <source>
        <dbReference type="Pfam" id="PF07883"/>
    </source>
</evidence>
<dbReference type="PANTHER" id="PTHR40112">
    <property type="entry name" value="H2HPP ISOMERASE"/>
    <property type="match status" value="1"/>
</dbReference>
<dbReference type="InterPro" id="IPR014710">
    <property type="entry name" value="RmlC-like_jellyroll"/>
</dbReference>
<dbReference type="RefSeq" id="WP_091165112.1">
    <property type="nucleotide sequence ID" value="NZ_CBCSFM010000001.1"/>
</dbReference>
<dbReference type="SUPFAM" id="SSF51182">
    <property type="entry name" value="RmlC-like cupins"/>
    <property type="match status" value="1"/>
</dbReference>
<dbReference type="InterPro" id="IPR025499">
    <property type="entry name" value="KdgF"/>
</dbReference>
<dbReference type="STRING" id="604089.SAMN04487942_0464"/>
<dbReference type="PIRSF" id="PIRSF029883">
    <property type="entry name" value="KdgF"/>
    <property type="match status" value="1"/>
</dbReference>
<accession>A0A1H8I8N2</accession>
<evidence type="ECO:0000313" key="3">
    <source>
        <dbReference type="Proteomes" id="UP000198657"/>
    </source>
</evidence>
<dbReference type="InterPro" id="IPR052535">
    <property type="entry name" value="Bacilysin_H2HPP_isomerase"/>
</dbReference>
<name>A0A1H8I8N2_9FLAO</name>
<dbReference type="CDD" id="cd02238">
    <property type="entry name" value="cupin_KdgF"/>
    <property type="match status" value="1"/>
</dbReference>
<organism evidence="2 3">
    <name type="scientific">Flavobacterium sinopsychrotolerans</name>
    <dbReference type="NCBI Taxonomy" id="604089"/>
    <lineage>
        <taxon>Bacteria</taxon>
        <taxon>Pseudomonadati</taxon>
        <taxon>Bacteroidota</taxon>
        <taxon>Flavobacteriia</taxon>
        <taxon>Flavobacteriales</taxon>
        <taxon>Flavobacteriaceae</taxon>
        <taxon>Flavobacterium</taxon>
    </lineage>
</organism>
<dbReference type="Pfam" id="PF07883">
    <property type="entry name" value="Cupin_2"/>
    <property type="match status" value="1"/>
</dbReference>